<sequence length="283" mass="31886">MRIRYGYDITIEGDGPLSMLLQMSVRPERQLDLQGVEDFSTEPGVAYSTFVDDFGNFCRRLSAPAGRFRMRQLATITDSGLPEPEFLDAQEMPIQALPDDVLQFLLPSRYCDSDLLMQPAWDLFGNVAPGWNRVQTVMDWVHNHITFNYQDADATRTAHDAFEQGKGVCRDFAHLSIAMCRALNIPARYVNGYLGDFGIPAPPDPMDFAASVQVYLSGRWWDFDPRNNMRRIGRLPVGYGRDATDVALISSFGLHRLLNFTVITDEIDDDGNIVPPLKKEAAE</sequence>
<dbReference type="SMART" id="SM00460">
    <property type="entry name" value="TGc"/>
    <property type="match status" value="1"/>
</dbReference>
<protein>
    <submittedName>
        <fullName evidence="2">Transglutaminase family protein</fullName>
    </submittedName>
</protein>
<evidence type="ECO:0000313" key="2">
    <source>
        <dbReference type="EMBL" id="TXB71301.1"/>
    </source>
</evidence>
<dbReference type="OrthoDB" id="5438043at2"/>
<dbReference type="InterPro" id="IPR038765">
    <property type="entry name" value="Papain-like_cys_pep_sf"/>
</dbReference>
<feature type="domain" description="Transglutaminase-like" evidence="1">
    <location>
        <begin position="161"/>
        <end position="227"/>
    </location>
</feature>
<proteinExistence type="predicted"/>
<dbReference type="PANTHER" id="PTHR33490">
    <property type="entry name" value="BLR5614 PROTEIN-RELATED"/>
    <property type="match status" value="1"/>
</dbReference>
<organism evidence="2 3">
    <name type="scientific">Paracoccus aurantiacus</name>
    <dbReference type="NCBI Taxonomy" id="2599412"/>
    <lineage>
        <taxon>Bacteria</taxon>
        <taxon>Pseudomonadati</taxon>
        <taxon>Pseudomonadota</taxon>
        <taxon>Alphaproteobacteria</taxon>
        <taxon>Rhodobacterales</taxon>
        <taxon>Paracoccaceae</taxon>
        <taxon>Paracoccus</taxon>
    </lineage>
</organism>
<name>A0A5C6S9Z2_9RHOB</name>
<gene>
    <name evidence="2" type="ORF">FQV27_00560</name>
</gene>
<evidence type="ECO:0000259" key="1">
    <source>
        <dbReference type="SMART" id="SM00460"/>
    </source>
</evidence>
<dbReference type="Pfam" id="PF01841">
    <property type="entry name" value="Transglut_core"/>
    <property type="match status" value="1"/>
</dbReference>
<dbReference type="PANTHER" id="PTHR33490:SF12">
    <property type="entry name" value="BLL5557 PROTEIN"/>
    <property type="match status" value="1"/>
</dbReference>
<dbReference type="InterPro" id="IPR002931">
    <property type="entry name" value="Transglutaminase-like"/>
</dbReference>
<dbReference type="Gene3D" id="3.10.620.30">
    <property type="match status" value="1"/>
</dbReference>
<keyword evidence="3" id="KW-1185">Reference proteome</keyword>
<dbReference type="EMBL" id="VOPL01000001">
    <property type="protein sequence ID" value="TXB71301.1"/>
    <property type="molecule type" value="Genomic_DNA"/>
</dbReference>
<dbReference type="Gene3D" id="2.60.40.2250">
    <property type="match status" value="1"/>
</dbReference>
<comment type="caution">
    <text evidence="2">The sequence shown here is derived from an EMBL/GenBank/DDBJ whole genome shotgun (WGS) entry which is preliminary data.</text>
</comment>
<dbReference type="Proteomes" id="UP000321562">
    <property type="component" value="Unassembled WGS sequence"/>
</dbReference>
<dbReference type="SUPFAM" id="SSF54001">
    <property type="entry name" value="Cysteine proteinases"/>
    <property type="match status" value="1"/>
</dbReference>
<accession>A0A5C6S9Z2</accession>
<dbReference type="AlphaFoldDB" id="A0A5C6S9Z2"/>
<reference evidence="2 3" key="1">
    <citation type="submission" date="2019-08" db="EMBL/GenBank/DDBJ databases">
        <authorList>
            <person name="Ye J."/>
        </authorList>
    </citation>
    <scope>NUCLEOTIDE SEQUENCE [LARGE SCALE GENOMIC DNA]</scope>
    <source>
        <strain evidence="2 3">TK008</strain>
    </source>
</reference>
<evidence type="ECO:0000313" key="3">
    <source>
        <dbReference type="Proteomes" id="UP000321562"/>
    </source>
</evidence>